<accession>A0A370KDR4</accession>
<sequence length="83" mass="9196">MIQSNCSQLFLSKSFPQLLNRARQDRGTRKNAAHLRVSRATARQELTLHEGVSILCGSQPPAEIARLALFDHSPLKTLRASGK</sequence>
<proteinExistence type="predicted"/>
<dbReference type="Proteomes" id="UP000254939">
    <property type="component" value="Unassembled WGS sequence"/>
</dbReference>
<protein>
    <submittedName>
        <fullName evidence="1">Uncharacterized protein</fullName>
    </submittedName>
</protein>
<dbReference type="EMBL" id="NAAC01000051">
    <property type="protein sequence ID" value="RDJ01384.1"/>
    <property type="molecule type" value="Genomic_DNA"/>
</dbReference>
<gene>
    <name evidence="1" type="ORF">B5K06_33620</name>
</gene>
<dbReference type="AlphaFoldDB" id="A0A370KDR4"/>
<comment type="caution">
    <text evidence="1">The sequence shown here is derived from an EMBL/GenBank/DDBJ whole genome shotgun (WGS) entry which is preliminary data.</text>
</comment>
<reference evidence="1 2" key="1">
    <citation type="submission" date="2017-03" db="EMBL/GenBank/DDBJ databases">
        <title>Genome analysis of Rhizobial strains effectives or ineffectives for nitrogen fixation isolated from bean seeds.</title>
        <authorList>
            <person name="Peralta H."/>
            <person name="Aguilar-Vera A."/>
            <person name="Mora Y."/>
            <person name="Vargas-Lagunas C."/>
            <person name="Girard L."/>
            <person name="Mora J."/>
        </authorList>
    </citation>
    <scope>NUCLEOTIDE SEQUENCE [LARGE SCALE GENOMIC DNA]</scope>
    <source>
        <strain evidence="1 2">CCGM3</strain>
    </source>
</reference>
<name>A0A370KDR4_9HYPH</name>
<organism evidence="1 2">
    <name type="scientific">Rhizobium grahamii</name>
    <dbReference type="NCBI Taxonomy" id="1120045"/>
    <lineage>
        <taxon>Bacteria</taxon>
        <taxon>Pseudomonadati</taxon>
        <taxon>Pseudomonadota</taxon>
        <taxon>Alphaproteobacteria</taxon>
        <taxon>Hyphomicrobiales</taxon>
        <taxon>Rhizobiaceae</taxon>
        <taxon>Rhizobium/Agrobacterium group</taxon>
        <taxon>Rhizobium</taxon>
    </lineage>
</organism>
<evidence type="ECO:0000313" key="1">
    <source>
        <dbReference type="EMBL" id="RDJ01384.1"/>
    </source>
</evidence>
<evidence type="ECO:0000313" key="2">
    <source>
        <dbReference type="Proteomes" id="UP000254939"/>
    </source>
</evidence>